<feature type="compositionally biased region" description="Basic and acidic residues" evidence="1">
    <location>
        <begin position="30"/>
        <end position="41"/>
    </location>
</feature>
<keyword evidence="3" id="KW-1185">Reference proteome</keyword>
<gene>
    <name evidence="2" type="ORF">CCHLO57077_00004360</name>
</gene>
<sequence>MNNPDWRQRGSQTGSDESTYPDFAAKKAPRRELPVQRDSAENRMQPFPSDASFLNTLNADPSQPRPRNWHPSSAEAEDGTNCNETGGRGLGAIRSNQAIENGDEPWGMSIIEIVPFCGGGGQPATQGRSDATYSTASNMNDVVEICHMGMHKARKDRSFSFLGQDQHEQLAAALRGAGETPKKMKRPETFSSMYEDSTTENTTRSSSVEIILSGSPTPDINMLKQKTSLSAPREPENKVNLLSHERGRNIEGGLASDGVSDAFGRMLQRLHKNMNKDQTSQGIEMKDLQPEKSSKWNGHLSSRTRGDSSSSSGSTFNPRAREFFSLVAGASPDAESIQPKKPLRPDLQGYFNPSSVAQPLEAVHNKGYGQDTLSLPIQSGLPFAMFDPGATLGDIPLPTLHSQFPEQPIVKPIPQLSTNPAMAWSTPNSAPAQHVGPMPVGMSNGAWSGTLSVPPMFPGMMPALAGPLMEALNPTLGSTTSFQKPATMHPMNASQGPHFPTNAPAQRHPVPKPRVPDPGNQQAYEAWIEWRKANEPGYAIECKLRQQRRAQRNMGSKPHAQASRSLEVKSTA</sequence>
<feature type="region of interest" description="Disordered" evidence="1">
    <location>
        <begin position="273"/>
        <end position="316"/>
    </location>
</feature>
<comment type="caution">
    <text evidence="2">The sequence shown here is derived from an EMBL/GenBank/DDBJ whole genome shotgun (WGS) entry which is preliminary data.</text>
</comment>
<feature type="compositionally biased region" description="Basic and acidic residues" evidence="1">
    <location>
        <begin position="284"/>
        <end position="294"/>
    </location>
</feature>
<organism evidence="2 3">
    <name type="scientific">Clonostachys chloroleuca</name>
    <dbReference type="NCBI Taxonomy" id="1926264"/>
    <lineage>
        <taxon>Eukaryota</taxon>
        <taxon>Fungi</taxon>
        <taxon>Dikarya</taxon>
        <taxon>Ascomycota</taxon>
        <taxon>Pezizomycotina</taxon>
        <taxon>Sordariomycetes</taxon>
        <taxon>Hypocreomycetidae</taxon>
        <taxon>Hypocreales</taxon>
        <taxon>Bionectriaceae</taxon>
        <taxon>Clonostachys</taxon>
    </lineage>
</organism>
<feature type="compositionally biased region" description="Polar residues" evidence="1">
    <location>
        <begin position="1"/>
        <end position="18"/>
    </location>
</feature>
<evidence type="ECO:0000313" key="3">
    <source>
        <dbReference type="Proteomes" id="UP001160390"/>
    </source>
</evidence>
<dbReference type="Proteomes" id="UP001160390">
    <property type="component" value="Unassembled WGS sequence"/>
</dbReference>
<feature type="compositionally biased region" description="Polar residues" evidence="1">
    <location>
        <begin position="562"/>
        <end position="572"/>
    </location>
</feature>
<dbReference type="AlphaFoldDB" id="A0AA35VN78"/>
<feature type="compositionally biased region" description="Polar residues" evidence="1">
    <location>
        <begin position="52"/>
        <end position="61"/>
    </location>
</feature>
<evidence type="ECO:0000313" key="2">
    <source>
        <dbReference type="EMBL" id="CAI6100228.1"/>
    </source>
</evidence>
<name>A0AA35VN78_9HYPO</name>
<accession>A0AA35VN78</accession>
<feature type="region of interest" description="Disordered" evidence="1">
    <location>
        <begin position="547"/>
        <end position="572"/>
    </location>
</feature>
<reference evidence="2" key="1">
    <citation type="submission" date="2023-01" db="EMBL/GenBank/DDBJ databases">
        <authorList>
            <person name="Piombo E."/>
        </authorList>
    </citation>
    <scope>NUCLEOTIDE SEQUENCE</scope>
</reference>
<evidence type="ECO:0000256" key="1">
    <source>
        <dbReference type="SAM" id="MobiDB-lite"/>
    </source>
</evidence>
<proteinExistence type="predicted"/>
<feature type="region of interest" description="Disordered" evidence="1">
    <location>
        <begin position="490"/>
        <end position="520"/>
    </location>
</feature>
<feature type="region of interest" description="Disordered" evidence="1">
    <location>
        <begin position="1"/>
        <end position="89"/>
    </location>
</feature>
<feature type="compositionally biased region" description="Low complexity" evidence="1">
    <location>
        <begin position="301"/>
        <end position="315"/>
    </location>
</feature>
<dbReference type="EMBL" id="CABFNP030001338">
    <property type="protein sequence ID" value="CAI6100228.1"/>
    <property type="molecule type" value="Genomic_DNA"/>
</dbReference>
<protein>
    <submittedName>
        <fullName evidence="2">Uncharacterized protein</fullName>
    </submittedName>
</protein>